<dbReference type="GO" id="GO:0103026">
    <property type="term" value="F:fructose-1-phosphatase activity"/>
    <property type="evidence" value="ECO:0007669"/>
    <property type="project" value="RHEA"/>
</dbReference>
<comment type="catalytic activity">
    <reaction evidence="1 13">
        <text>L-glutamyl-[protein] + S-adenosyl-L-methionine = [protein]-L-glutamate 5-O-methyl ester + S-adenosyl-L-homocysteine</text>
        <dbReference type="Rhea" id="RHEA:24452"/>
        <dbReference type="Rhea" id="RHEA-COMP:10208"/>
        <dbReference type="Rhea" id="RHEA-COMP:10311"/>
        <dbReference type="ChEBI" id="CHEBI:29973"/>
        <dbReference type="ChEBI" id="CHEBI:57856"/>
        <dbReference type="ChEBI" id="CHEBI:59789"/>
        <dbReference type="ChEBI" id="CHEBI:82795"/>
    </reaction>
</comment>
<organism evidence="15 16">
    <name type="scientific">Tetranychus urticae</name>
    <name type="common">Two-spotted spider mite</name>
    <dbReference type="NCBI Taxonomy" id="32264"/>
    <lineage>
        <taxon>Eukaryota</taxon>
        <taxon>Metazoa</taxon>
        <taxon>Ecdysozoa</taxon>
        <taxon>Arthropoda</taxon>
        <taxon>Chelicerata</taxon>
        <taxon>Arachnida</taxon>
        <taxon>Acari</taxon>
        <taxon>Acariformes</taxon>
        <taxon>Trombidiformes</taxon>
        <taxon>Prostigmata</taxon>
        <taxon>Eleutherengona</taxon>
        <taxon>Raphignathae</taxon>
        <taxon>Tetranychoidea</taxon>
        <taxon>Tetranychidae</taxon>
        <taxon>Tetranychus</taxon>
    </lineage>
</organism>
<reference evidence="15" key="2">
    <citation type="submission" date="2015-06" db="UniProtKB">
        <authorList>
            <consortium name="EnsemblMetazoa"/>
        </authorList>
    </citation>
    <scope>IDENTIFICATION</scope>
</reference>
<dbReference type="SUPFAM" id="SSF111321">
    <property type="entry name" value="AF1104-like"/>
    <property type="match status" value="1"/>
</dbReference>
<dbReference type="OrthoDB" id="541375at2759"/>
<dbReference type="Pfam" id="PF01937">
    <property type="entry name" value="ARMT1-like_dom"/>
    <property type="match status" value="1"/>
</dbReference>
<evidence type="ECO:0000256" key="5">
    <source>
        <dbReference type="ARBA" id="ARBA00022603"/>
    </source>
</evidence>
<evidence type="ECO:0000256" key="11">
    <source>
        <dbReference type="ARBA" id="ARBA00045980"/>
    </source>
</evidence>
<dbReference type="EC" id="3.1.3.-" evidence="13"/>
<evidence type="ECO:0000256" key="12">
    <source>
        <dbReference type="ARBA" id="ARBA00048809"/>
    </source>
</evidence>
<dbReference type="KEGG" id="tut:107371311"/>
<keyword evidence="16" id="KW-1185">Reference proteome</keyword>
<dbReference type="PANTHER" id="PTHR12260:SF6">
    <property type="entry name" value="DAMAGE-CONTROL PHOSPHATASE ARMT1"/>
    <property type="match status" value="1"/>
</dbReference>
<evidence type="ECO:0000256" key="13">
    <source>
        <dbReference type="RuleBase" id="RU367030"/>
    </source>
</evidence>
<dbReference type="GO" id="GO:0032259">
    <property type="term" value="P:methylation"/>
    <property type="evidence" value="ECO:0007669"/>
    <property type="project" value="UniProtKB-KW"/>
</dbReference>
<dbReference type="PANTHER" id="PTHR12260">
    <property type="entry name" value="DAMAGE-CONTROL PHOSPHATASE ARMT1"/>
    <property type="match status" value="1"/>
</dbReference>
<dbReference type="EMBL" id="CAEY01000794">
    <property type="status" value="NOT_ANNOTATED_CDS"/>
    <property type="molecule type" value="Genomic_DNA"/>
</dbReference>
<dbReference type="FunFam" id="3.40.50.10880:FF:000002">
    <property type="entry name" value="Acidic residue methyltransferase 1"/>
    <property type="match status" value="1"/>
</dbReference>
<dbReference type="GO" id="GO:0008983">
    <property type="term" value="F:protein-glutamate O-methyltransferase activity"/>
    <property type="evidence" value="ECO:0007669"/>
    <property type="project" value="RHEA"/>
</dbReference>
<keyword evidence="8 13" id="KW-0479">Metal-binding</keyword>
<dbReference type="Gene3D" id="3.40.50.10880">
    <property type="entry name" value="Uncharacterised protein PF01937, DUF89, domain 3"/>
    <property type="match status" value="1"/>
</dbReference>
<dbReference type="Gene3D" id="1.20.930.60">
    <property type="match status" value="1"/>
</dbReference>
<dbReference type="GO" id="GO:0006974">
    <property type="term" value="P:DNA damage response"/>
    <property type="evidence" value="ECO:0007669"/>
    <property type="project" value="TreeGrafter"/>
</dbReference>
<dbReference type="GO" id="GO:0097023">
    <property type="term" value="F:fructose 6-phosphate aldolase activity"/>
    <property type="evidence" value="ECO:0007669"/>
    <property type="project" value="RHEA"/>
</dbReference>
<keyword evidence="4" id="KW-0533">Nickel</keyword>
<dbReference type="InterPro" id="IPR039763">
    <property type="entry name" value="ARMT1"/>
</dbReference>
<gene>
    <name evidence="15" type="primary">107371311</name>
</gene>
<comment type="domain">
    <text evidence="13">Subfamily III proteins have a conserved RTxK motif about 40-50 residues from the C-terminus; the threonine may be replaced by serine or cysteine.</text>
</comment>
<evidence type="ECO:0000256" key="6">
    <source>
        <dbReference type="ARBA" id="ARBA00022679"/>
    </source>
</evidence>
<dbReference type="GO" id="GO:0046872">
    <property type="term" value="F:metal ion binding"/>
    <property type="evidence" value="ECO:0007669"/>
    <property type="project" value="UniProtKB-UniRule"/>
</dbReference>
<dbReference type="GO" id="GO:0005634">
    <property type="term" value="C:nucleus"/>
    <property type="evidence" value="ECO:0007669"/>
    <property type="project" value="TreeGrafter"/>
</dbReference>
<evidence type="ECO:0000256" key="3">
    <source>
        <dbReference type="ARBA" id="ARBA00009519"/>
    </source>
</evidence>
<evidence type="ECO:0000313" key="16">
    <source>
        <dbReference type="Proteomes" id="UP000015104"/>
    </source>
</evidence>
<evidence type="ECO:0000256" key="2">
    <source>
        <dbReference type="ARBA" id="ARBA00001326"/>
    </source>
</evidence>
<protein>
    <recommendedName>
        <fullName evidence="13">Sugar phosphate phosphatase</fullName>
        <ecNumber evidence="13">2.1.1.-</ecNumber>
        <ecNumber evidence="13">3.1.3.-</ecNumber>
    </recommendedName>
</protein>
<dbReference type="InterPro" id="IPR036075">
    <property type="entry name" value="ARMT-1-like_metal-bd_sf"/>
</dbReference>
<evidence type="ECO:0000256" key="8">
    <source>
        <dbReference type="ARBA" id="ARBA00022723"/>
    </source>
</evidence>
<evidence type="ECO:0000313" key="15">
    <source>
        <dbReference type="EnsemblMetazoa" id="tetur02g04550.1"/>
    </source>
</evidence>
<dbReference type="InterPro" id="IPR002791">
    <property type="entry name" value="ARMT1-like_metal-bd"/>
</dbReference>
<reference evidence="16" key="1">
    <citation type="submission" date="2011-08" db="EMBL/GenBank/DDBJ databases">
        <authorList>
            <person name="Rombauts S."/>
        </authorList>
    </citation>
    <scope>NUCLEOTIDE SEQUENCE</scope>
    <source>
        <strain evidence="16">London</strain>
    </source>
</reference>
<dbReference type="AlphaFoldDB" id="T1JVG8"/>
<proteinExistence type="inferred from homology"/>
<comment type="catalytic activity">
    <reaction evidence="2 13">
        <text>beta-D-fructose 1-phosphate + H2O = D-fructose + phosphate</text>
        <dbReference type="Rhea" id="RHEA:35603"/>
        <dbReference type="ChEBI" id="CHEBI:15377"/>
        <dbReference type="ChEBI" id="CHEBI:37721"/>
        <dbReference type="ChEBI" id="CHEBI:43474"/>
        <dbReference type="ChEBI" id="CHEBI:138881"/>
    </reaction>
</comment>
<keyword evidence="7" id="KW-0949">S-adenosyl-L-methionine</keyword>
<keyword evidence="5 13" id="KW-0489">Methyltransferase</keyword>
<sequence>MSNIPDPIAPIDKSCFAFLTITERLPEILVKALDYFVRSYRDFLVSHHVNLSDSAKVDAEEEAKSILGSFSKLRYEMMTDKPLAYLTDNSSDVTIWNKCFDSWTEKLSACPTYYSVSWLYAECYMYRRIHESFVKSKYFTSFDPFYEQKRNALKQSMSATITLGEYVTQLKTSPDSLKDETIKMIEVSLWGNKCDLSLTAGKDCSQTSSPLDDLLKLRSNILINDSDKLWQIIQSLSSSSNKPILDIILDNSGFELFTDLCLVEFLHSSGLLPADKCSVRWYVKTIPWFVSDALKYDFEWTIDYLIQCSQSPSLQSLGKKWKEYLSSGTWSIVEDSFWTLPYDLSSMSNVSPKLYSQLSQADLLIFKGDLNYRKLVGDLAWENTTPFETALRGFHPTNLCTLRSIKAEVCVGFKDKSQWASLPDNWMRSSDYAVIQLLPK</sequence>
<evidence type="ECO:0000256" key="10">
    <source>
        <dbReference type="ARBA" id="ARBA00023211"/>
    </source>
</evidence>
<comment type="similarity">
    <text evidence="3 13">Belongs to the damage-control phosphatase family. Sugar phosphate phosphatase III subfamily.</text>
</comment>
<evidence type="ECO:0000256" key="7">
    <source>
        <dbReference type="ARBA" id="ARBA00022691"/>
    </source>
</evidence>
<accession>T1JVG8</accession>
<dbReference type="EnsemblMetazoa" id="tetur02g04550.1">
    <property type="protein sequence ID" value="tetur02g04550.1"/>
    <property type="gene ID" value="tetur02g04550"/>
</dbReference>
<name>T1JVG8_TETUR</name>
<evidence type="ECO:0000256" key="4">
    <source>
        <dbReference type="ARBA" id="ARBA00022596"/>
    </source>
</evidence>
<dbReference type="OMA" id="IFARQKM"/>
<dbReference type="HOGENOM" id="CLU_030117_2_1_1"/>
<comment type="cofactor">
    <cofactor evidence="13">
        <name>Mn(2+)</name>
        <dbReference type="ChEBI" id="CHEBI:29035"/>
    </cofactor>
    <cofactor evidence="13">
        <name>Ni(2+)</name>
        <dbReference type="ChEBI" id="CHEBI:49786"/>
    </cofactor>
</comment>
<comment type="function">
    <text evidence="11 13">Metal-dependent phosphatase that shows phosphatase activity against several substrates, including fructose-1-phosphate and fructose-6-phosphate. Its preference for fructose-1-phosphate, a strong glycating agent that causes DNA damage rather than a canonical yeast metabolite, suggests a damage-control function in hexose phosphate metabolism. Has also been shown to have O-methyltransferase activity that methylates glutamate residues of target proteins to form gamma-glutamyl methyl ester residues. Possibly methylates PCNA, suggesting it is involved in the DNA damage response.</text>
</comment>
<comment type="catalytic activity">
    <reaction evidence="12 13">
        <text>beta-D-fructose 6-phosphate = dihydroxyacetone + D-glyceraldehyde 3-phosphate</text>
        <dbReference type="Rhea" id="RHEA:28002"/>
        <dbReference type="ChEBI" id="CHEBI:16016"/>
        <dbReference type="ChEBI" id="CHEBI:57634"/>
        <dbReference type="ChEBI" id="CHEBI:59776"/>
    </reaction>
</comment>
<evidence type="ECO:0000256" key="1">
    <source>
        <dbReference type="ARBA" id="ARBA00000807"/>
    </source>
</evidence>
<keyword evidence="6" id="KW-0808">Transferase</keyword>
<feature type="domain" description="Damage-control phosphatase ARMT1-like metal-binding" evidence="14">
    <location>
        <begin position="22"/>
        <end position="417"/>
    </location>
</feature>
<keyword evidence="9 13" id="KW-0378">Hydrolase</keyword>
<keyword evidence="10 13" id="KW-0464">Manganese</keyword>
<dbReference type="eggNOG" id="KOG3870">
    <property type="taxonomic scope" value="Eukaryota"/>
</dbReference>
<evidence type="ECO:0000259" key="14">
    <source>
        <dbReference type="Pfam" id="PF01937"/>
    </source>
</evidence>
<dbReference type="STRING" id="32264.T1JVG8"/>
<dbReference type="EC" id="2.1.1.-" evidence="13"/>
<dbReference type="Proteomes" id="UP000015104">
    <property type="component" value="Unassembled WGS sequence"/>
</dbReference>
<evidence type="ECO:0000256" key="9">
    <source>
        <dbReference type="ARBA" id="ARBA00022801"/>
    </source>
</evidence>